<sequence length="203" mass="21759">MTCSFLFTQAGGKWYNVETGRRDGLVSFASEAVAGLPGPTMPVNIAIQEHAKRNSTAEDFVILLGGGHTVGFIHCSFFQDRLYNFQNTGKPDPVMNQTTLSSLQKTCPRIGGLNNIVAADQTPGSAMIVDNGFFKAIVARKGLLRIDQQIAIDPLTKSIVAKLASSGDFALKFGPAMVKLGRVGVLTGMQGQIRKSCRAINII</sequence>
<keyword evidence="10 19" id="KW-0560">Oxidoreductase</keyword>
<comment type="similarity">
    <text evidence="17">Belongs to the peroxidase family.</text>
</comment>
<feature type="binding site" evidence="15">
    <location>
        <position position="120"/>
    </location>
    <ligand>
        <name>Ca(2+)</name>
        <dbReference type="ChEBI" id="CHEBI:29108"/>
        <label>2</label>
    </ligand>
</feature>
<reference evidence="19" key="1">
    <citation type="journal article" date="2013" name="J. Plant Res.">
        <title>Effect of fungi and light on seed germination of three Opuntia species from semiarid lands of central Mexico.</title>
        <authorList>
            <person name="Delgado-Sanchez P."/>
            <person name="Jimenez-Bremont J.F."/>
            <person name="Guerrero-Gonzalez Mde L."/>
            <person name="Flores J."/>
        </authorList>
    </citation>
    <scope>NUCLEOTIDE SEQUENCE</scope>
    <source>
        <tissue evidence="19">Cladode</tissue>
    </source>
</reference>
<dbReference type="PANTHER" id="PTHR31517">
    <property type="match status" value="1"/>
</dbReference>
<dbReference type="PRINTS" id="PR00458">
    <property type="entry name" value="PEROXIDASE"/>
</dbReference>
<evidence type="ECO:0000313" key="19">
    <source>
        <dbReference type="EMBL" id="MBA4626687.1"/>
    </source>
</evidence>
<dbReference type="InterPro" id="IPR002016">
    <property type="entry name" value="Haem_peroxidase"/>
</dbReference>
<evidence type="ECO:0000256" key="4">
    <source>
        <dbReference type="ARBA" id="ARBA00022525"/>
    </source>
</evidence>
<keyword evidence="5 19" id="KW-0575">Peroxidase</keyword>
<evidence type="ECO:0000256" key="17">
    <source>
        <dbReference type="RuleBase" id="RU004241"/>
    </source>
</evidence>
<evidence type="ECO:0000256" key="9">
    <source>
        <dbReference type="ARBA" id="ARBA00022837"/>
    </source>
</evidence>
<evidence type="ECO:0000256" key="10">
    <source>
        <dbReference type="ARBA" id="ARBA00023002"/>
    </source>
</evidence>
<keyword evidence="8" id="KW-0732">Signal</keyword>
<keyword evidence="11 15" id="KW-0408">Iron</keyword>
<reference evidence="19" key="2">
    <citation type="submission" date="2020-07" db="EMBL/GenBank/DDBJ databases">
        <authorList>
            <person name="Vera ALvarez R."/>
            <person name="Arias-Moreno D.M."/>
            <person name="Jimenez-Jacinto V."/>
            <person name="Jimenez-Bremont J.F."/>
            <person name="Swaminathan K."/>
            <person name="Moose S.P."/>
            <person name="Guerrero-Gonzalez M.L."/>
            <person name="Marino-Ramirez L."/>
            <person name="Landsman D."/>
            <person name="Rodriguez-Kessler M."/>
            <person name="Delgado-Sanchez P."/>
        </authorList>
    </citation>
    <scope>NUCLEOTIDE SEQUENCE</scope>
    <source>
        <tissue evidence="19">Cladode</tissue>
    </source>
</reference>
<evidence type="ECO:0000256" key="14">
    <source>
        <dbReference type="PIRSR" id="PIRSR600823-2"/>
    </source>
</evidence>
<comment type="cofactor">
    <cofactor evidence="15">
        <name>Ca(2+)</name>
        <dbReference type="ChEBI" id="CHEBI:29108"/>
    </cofactor>
    <text evidence="15">Binds 2 calcium ions per subunit.</text>
</comment>
<evidence type="ECO:0000256" key="15">
    <source>
        <dbReference type="PIRSR" id="PIRSR600823-3"/>
    </source>
</evidence>
<keyword evidence="12 16" id="KW-1015">Disulfide bond</keyword>
<evidence type="ECO:0000256" key="11">
    <source>
        <dbReference type="ARBA" id="ARBA00023004"/>
    </source>
</evidence>
<dbReference type="SUPFAM" id="SSF48113">
    <property type="entry name" value="Heme-dependent peroxidases"/>
    <property type="match status" value="1"/>
</dbReference>
<evidence type="ECO:0000256" key="16">
    <source>
        <dbReference type="PIRSR" id="PIRSR600823-5"/>
    </source>
</evidence>
<evidence type="ECO:0000256" key="7">
    <source>
        <dbReference type="ARBA" id="ARBA00022723"/>
    </source>
</evidence>
<dbReference type="InterPro" id="IPR010255">
    <property type="entry name" value="Haem_peroxidase_sf"/>
</dbReference>
<comment type="catalytic activity">
    <reaction evidence="1">
        <text>2 a phenolic donor + H2O2 = 2 a phenolic radical donor + 2 H2O</text>
        <dbReference type="Rhea" id="RHEA:56136"/>
        <dbReference type="ChEBI" id="CHEBI:15377"/>
        <dbReference type="ChEBI" id="CHEBI:16240"/>
        <dbReference type="ChEBI" id="CHEBI:139520"/>
        <dbReference type="ChEBI" id="CHEBI:139521"/>
        <dbReference type="EC" id="1.11.1.7"/>
    </reaction>
</comment>
<dbReference type="FunFam" id="1.10.420.10:FF:000007">
    <property type="entry name" value="Peroxidase"/>
    <property type="match status" value="1"/>
</dbReference>
<keyword evidence="6" id="KW-0349">Heme</keyword>
<feature type="disulfide bond" evidence="16">
    <location>
        <begin position="75"/>
        <end position="107"/>
    </location>
</feature>
<feature type="binding site" description="axial binding residue" evidence="15">
    <location>
        <position position="68"/>
    </location>
    <ligand>
        <name>heme b</name>
        <dbReference type="ChEBI" id="CHEBI:60344"/>
    </ligand>
    <ligandPart>
        <name>Fe</name>
        <dbReference type="ChEBI" id="CHEBI:18248"/>
    </ligandPart>
</feature>
<organism evidence="19">
    <name type="scientific">Opuntia streptacantha</name>
    <name type="common">Prickly pear cactus</name>
    <name type="synonym">Opuntia cardona</name>
    <dbReference type="NCBI Taxonomy" id="393608"/>
    <lineage>
        <taxon>Eukaryota</taxon>
        <taxon>Viridiplantae</taxon>
        <taxon>Streptophyta</taxon>
        <taxon>Embryophyta</taxon>
        <taxon>Tracheophyta</taxon>
        <taxon>Spermatophyta</taxon>
        <taxon>Magnoliopsida</taxon>
        <taxon>eudicotyledons</taxon>
        <taxon>Gunneridae</taxon>
        <taxon>Pentapetalae</taxon>
        <taxon>Caryophyllales</taxon>
        <taxon>Cactineae</taxon>
        <taxon>Cactaceae</taxon>
        <taxon>Opuntioideae</taxon>
        <taxon>Opuntia</taxon>
    </lineage>
</organism>
<feature type="binding site" evidence="14">
    <location>
        <position position="37"/>
    </location>
    <ligand>
        <name>substrate</name>
    </ligand>
</feature>
<dbReference type="PRINTS" id="PR00461">
    <property type="entry name" value="PLPEROXIDASE"/>
</dbReference>
<accession>A0A7C9CVP8</accession>
<dbReference type="GO" id="GO:0140825">
    <property type="term" value="F:lactoperoxidase activity"/>
    <property type="evidence" value="ECO:0007669"/>
    <property type="project" value="UniProtKB-EC"/>
</dbReference>
<protein>
    <recommendedName>
        <fullName evidence="3">peroxidase</fullName>
        <ecNumber evidence="3">1.11.1.7</ecNumber>
    </recommendedName>
</protein>
<keyword evidence="7 15" id="KW-0479">Metal-binding</keyword>
<keyword evidence="13" id="KW-0376">Hydrogen peroxide</keyword>
<evidence type="ECO:0000256" key="13">
    <source>
        <dbReference type="ARBA" id="ARBA00023324"/>
    </source>
</evidence>
<dbReference type="Pfam" id="PF00141">
    <property type="entry name" value="peroxidase"/>
    <property type="match status" value="1"/>
</dbReference>
<evidence type="ECO:0000256" key="12">
    <source>
        <dbReference type="ARBA" id="ARBA00023157"/>
    </source>
</evidence>
<dbReference type="InterPro" id="IPR000823">
    <property type="entry name" value="Peroxidase_pln"/>
</dbReference>
<dbReference type="GO" id="GO:0046872">
    <property type="term" value="F:metal ion binding"/>
    <property type="evidence" value="ECO:0007669"/>
    <property type="project" value="UniProtKB-KW"/>
</dbReference>
<evidence type="ECO:0000256" key="1">
    <source>
        <dbReference type="ARBA" id="ARBA00000189"/>
    </source>
</evidence>
<comment type="function">
    <text evidence="2">Removal of H(2)O(2), oxidation of toxic reductants, biosynthesis and degradation of lignin, suberization, auxin catabolism, response to environmental stresses such as wounding, pathogen attack and oxidative stress. These functions might be dependent on each isozyme/isoform in each plant tissue.</text>
</comment>
<comment type="cofactor">
    <cofactor evidence="15">
        <name>heme b</name>
        <dbReference type="ChEBI" id="CHEBI:60344"/>
    </cofactor>
    <text evidence="15">Binds 1 heme b (iron(II)-protoporphyrin IX) group per subunit.</text>
</comment>
<feature type="binding site" evidence="15">
    <location>
        <position position="130"/>
    </location>
    <ligand>
        <name>Ca(2+)</name>
        <dbReference type="ChEBI" id="CHEBI:29108"/>
        <label>2</label>
    </ligand>
</feature>
<evidence type="ECO:0000256" key="8">
    <source>
        <dbReference type="ARBA" id="ARBA00022729"/>
    </source>
</evidence>
<keyword evidence="4" id="KW-0964">Secreted</keyword>
<dbReference type="AlphaFoldDB" id="A0A7C9CVP8"/>
<evidence type="ECO:0000256" key="3">
    <source>
        <dbReference type="ARBA" id="ARBA00012313"/>
    </source>
</evidence>
<proteinExistence type="inferred from homology"/>
<dbReference type="Gene3D" id="1.10.420.10">
    <property type="entry name" value="Peroxidase, domain 2"/>
    <property type="match status" value="1"/>
</dbReference>
<name>A0A7C9CVP8_OPUST</name>
<evidence type="ECO:0000256" key="5">
    <source>
        <dbReference type="ARBA" id="ARBA00022559"/>
    </source>
</evidence>
<evidence type="ECO:0000256" key="2">
    <source>
        <dbReference type="ARBA" id="ARBA00002322"/>
    </source>
</evidence>
<evidence type="ECO:0000259" key="18">
    <source>
        <dbReference type="PROSITE" id="PS50873"/>
    </source>
</evidence>
<dbReference type="PANTHER" id="PTHR31517:SF59">
    <property type="entry name" value="PEROXIDASE"/>
    <property type="match status" value="1"/>
</dbReference>
<feature type="domain" description="Plant heme peroxidase family profile" evidence="18">
    <location>
        <begin position="10"/>
        <end position="201"/>
    </location>
</feature>
<dbReference type="EC" id="1.11.1.7" evidence="3"/>
<dbReference type="PROSITE" id="PS50873">
    <property type="entry name" value="PEROXIDASE_4"/>
    <property type="match status" value="1"/>
</dbReference>
<dbReference type="EMBL" id="GISG01058077">
    <property type="protein sequence ID" value="MBA4626687.1"/>
    <property type="molecule type" value="Transcribed_RNA"/>
</dbReference>
<evidence type="ECO:0000256" key="6">
    <source>
        <dbReference type="ARBA" id="ARBA00022617"/>
    </source>
</evidence>
<dbReference type="GO" id="GO:0042744">
    <property type="term" value="P:hydrogen peroxide catabolic process"/>
    <property type="evidence" value="ECO:0007669"/>
    <property type="project" value="UniProtKB-KW"/>
</dbReference>
<feature type="binding site" evidence="15">
    <location>
        <position position="69"/>
    </location>
    <ligand>
        <name>Ca(2+)</name>
        <dbReference type="ChEBI" id="CHEBI:29108"/>
        <label>2</label>
    </ligand>
</feature>
<dbReference type="GO" id="GO:0020037">
    <property type="term" value="F:heme binding"/>
    <property type="evidence" value="ECO:0007669"/>
    <property type="project" value="InterPro"/>
</dbReference>
<dbReference type="GO" id="GO:0006979">
    <property type="term" value="P:response to oxidative stress"/>
    <property type="evidence" value="ECO:0007669"/>
    <property type="project" value="InterPro"/>
</dbReference>
<keyword evidence="9 15" id="KW-0106">Calcium</keyword>